<dbReference type="Proteomes" id="UP000249522">
    <property type="component" value="Unassembled WGS sequence"/>
</dbReference>
<dbReference type="RefSeq" id="WP_111146863.1">
    <property type="nucleotide sequence ID" value="NZ_QKRB01000044.1"/>
</dbReference>
<dbReference type="AlphaFoldDB" id="A0A2W1LL61"/>
<evidence type="ECO:0000313" key="2">
    <source>
        <dbReference type="Proteomes" id="UP000249522"/>
    </source>
</evidence>
<evidence type="ECO:0000313" key="1">
    <source>
        <dbReference type="EMBL" id="PZD95234.1"/>
    </source>
</evidence>
<organism evidence="1 2">
    <name type="scientific">Paenibacillus sambharensis</name>
    <dbReference type="NCBI Taxonomy" id="1803190"/>
    <lineage>
        <taxon>Bacteria</taxon>
        <taxon>Bacillati</taxon>
        <taxon>Bacillota</taxon>
        <taxon>Bacilli</taxon>
        <taxon>Bacillales</taxon>
        <taxon>Paenibacillaceae</taxon>
        <taxon>Paenibacillus</taxon>
    </lineage>
</organism>
<comment type="caution">
    <text evidence="1">The sequence shown here is derived from an EMBL/GenBank/DDBJ whole genome shotgun (WGS) entry which is preliminary data.</text>
</comment>
<name>A0A2W1LL61_9BACL</name>
<keyword evidence="2" id="KW-1185">Reference proteome</keyword>
<sequence length="70" mass="7954">MPMKTYQFTVATRIDAPGTEWHNTLYVIPDMLTPRVKTDGPAEAMLSDEVVNFCELNKCTVYEQVRSWGG</sequence>
<protein>
    <submittedName>
        <fullName evidence="1">Uncharacterized protein</fullName>
    </submittedName>
</protein>
<accession>A0A2W1LL61</accession>
<proteinExistence type="predicted"/>
<reference evidence="1 2" key="1">
    <citation type="submission" date="2018-06" db="EMBL/GenBank/DDBJ databases">
        <title>Paenibacillus imtechensis sp. nov.</title>
        <authorList>
            <person name="Pinnaka A.K."/>
            <person name="Singh H."/>
            <person name="Kaur M."/>
        </authorList>
    </citation>
    <scope>NUCLEOTIDE SEQUENCE [LARGE SCALE GENOMIC DNA]</scope>
    <source>
        <strain evidence="1 2">SMB1</strain>
    </source>
</reference>
<dbReference type="EMBL" id="QKRB01000044">
    <property type="protein sequence ID" value="PZD95234.1"/>
    <property type="molecule type" value="Genomic_DNA"/>
</dbReference>
<gene>
    <name evidence="1" type="ORF">DNH61_11785</name>
</gene>